<dbReference type="EMBL" id="CP102290">
    <property type="protein sequence ID" value="UWP58621.1"/>
    <property type="molecule type" value="Genomic_DNA"/>
</dbReference>
<sequence length="221" mass="24211">MRLRSLTLWDMRFQLKYGFYFLYTVLTVLYAVVLLAMPESWQEKVAPILIFSDPATMGLFFMGAIILLEKSQRVSLAFAVMPVRAMEYVAAKVLSLCVISMAVAAVLAAAADTGRVSVVLAGTAVSSVIFTLLGIIVSTKISSLNQFILWIMPIELITFLPAVLHILGITSEILQFYPAIICMNMIDGHVPSAVEVLILALMVGVLVCAARSCVLKMWENS</sequence>
<feature type="transmembrane region" description="Helical" evidence="1">
    <location>
        <begin position="89"/>
        <end position="110"/>
    </location>
</feature>
<organism evidence="2 3">
    <name type="scientific">Ruminococcus gauvreauii</name>
    <dbReference type="NCBI Taxonomy" id="438033"/>
    <lineage>
        <taxon>Bacteria</taxon>
        <taxon>Bacillati</taxon>
        <taxon>Bacillota</taxon>
        <taxon>Clostridia</taxon>
        <taxon>Eubacteriales</taxon>
        <taxon>Oscillospiraceae</taxon>
        <taxon>Ruminococcus</taxon>
    </lineage>
</organism>
<dbReference type="Proteomes" id="UP001060164">
    <property type="component" value="Chromosome"/>
</dbReference>
<evidence type="ECO:0000313" key="2">
    <source>
        <dbReference type="EMBL" id="UWP58621.1"/>
    </source>
</evidence>
<keyword evidence="1" id="KW-1133">Transmembrane helix</keyword>
<evidence type="ECO:0000313" key="3">
    <source>
        <dbReference type="Proteomes" id="UP001060164"/>
    </source>
</evidence>
<dbReference type="InterPro" id="IPR056926">
    <property type="entry name" value="FLQE3_permease"/>
</dbReference>
<feature type="transmembrane region" description="Helical" evidence="1">
    <location>
        <begin position="147"/>
        <end position="170"/>
    </location>
</feature>
<name>A0ABY5VED6_9FIRM</name>
<keyword evidence="3" id="KW-1185">Reference proteome</keyword>
<feature type="transmembrane region" description="Helical" evidence="1">
    <location>
        <begin position="49"/>
        <end position="68"/>
    </location>
</feature>
<evidence type="ECO:0000256" key="1">
    <source>
        <dbReference type="SAM" id="Phobius"/>
    </source>
</evidence>
<feature type="transmembrane region" description="Helical" evidence="1">
    <location>
        <begin position="116"/>
        <end position="135"/>
    </location>
</feature>
<accession>A0ABY5VED6</accession>
<keyword evidence="1" id="KW-0472">Membrane</keyword>
<dbReference type="RefSeq" id="WP_028529374.1">
    <property type="nucleotide sequence ID" value="NZ_CABLBR010000023.1"/>
</dbReference>
<proteinExistence type="predicted"/>
<feature type="transmembrane region" description="Helical" evidence="1">
    <location>
        <begin position="20"/>
        <end position="37"/>
    </location>
</feature>
<feature type="transmembrane region" description="Helical" evidence="1">
    <location>
        <begin position="190"/>
        <end position="210"/>
    </location>
</feature>
<gene>
    <name evidence="2" type="ORF">NQ502_14730</name>
</gene>
<protein>
    <submittedName>
        <fullName evidence="2">ABC transporter permease</fullName>
    </submittedName>
</protein>
<reference evidence="2" key="1">
    <citation type="journal article" date="2022" name="Cell">
        <title>Design, construction, and in vivo augmentation of a complex gut microbiome.</title>
        <authorList>
            <person name="Cheng A.G."/>
            <person name="Ho P.Y."/>
            <person name="Aranda-Diaz A."/>
            <person name="Jain S."/>
            <person name="Yu F.B."/>
            <person name="Meng X."/>
            <person name="Wang M."/>
            <person name="Iakiviak M."/>
            <person name="Nagashima K."/>
            <person name="Zhao A."/>
            <person name="Murugkar P."/>
            <person name="Patil A."/>
            <person name="Atabakhsh K."/>
            <person name="Weakley A."/>
            <person name="Yan J."/>
            <person name="Brumbaugh A.R."/>
            <person name="Higginbottom S."/>
            <person name="Dimas A."/>
            <person name="Shiver A.L."/>
            <person name="Deutschbauer A."/>
            <person name="Neff N."/>
            <person name="Sonnenburg J.L."/>
            <person name="Huang K.C."/>
            <person name="Fischbach M.A."/>
        </authorList>
    </citation>
    <scope>NUCLEOTIDE SEQUENCE</scope>
    <source>
        <strain evidence="2">DSM 19829</strain>
    </source>
</reference>
<keyword evidence="1" id="KW-0812">Transmembrane</keyword>
<dbReference type="Pfam" id="PF24686">
    <property type="entry name" value="FLQE3_permease"/>
    <property type="match status" value="1"/>
</dbReference>